<gene>
    <name evidence="2" type="ORF">H9Q78_14320</name>
</gene>
<feature type="transmembrane region" description="Helical" evidence="1">
    <location>
        <begin position="21"/>
        <end position="40"/>
    </location>
</feature>
<dbReference type="AlphaFoldDB" id="A0A7G9G448"/>
<evidence type="ECO:0000313" key="3">
    <source>
        <dbReference type="Proteomes" id="UP000515823"/>
    </source>
</evidence>
<keyword evidence="1" id="KW-0812">Transmembrane</keyword>
<evidence type="ECO:0000313" key="2">
    <source>
        <dbReference type="EMBL" id="QNM05580.1"/>
    </source>
</evidence>
<keyword evidence="2" id="KW-0131">Cell cycle</keyword>
<organism evidence="2 3">
    <name type="scientific">Qiania dongpingensis</name>
    <dbReference type="NCBI Taxonomy" id="2763669"/>
    <lineage>
        <taxon>Bacteria</taxon>
        <taxon>Bacillati</taxon>
        <taxon>Bacillota</taxon>
        <taxon>Clostridia</taxon>
        <taxon>Lachnospirales</taxon>
        <taxon>Lachnospiraceae</taxon>
        <taxon>Qiania</taxon>
    </lineage>
</organism>
<keyword evidence="1" id="KW-0472">Membrane</keyword>
<proteinExistence type="predicted"/>
<accession>A0A7G9G448</accession>
<dbReference type="RefSeq" id="WP_249302712.1">
    <property type="nucleotide sequence ID" value="NZ_CP060634.1"/>
</dbReference>
<keyword evidence="2" id="KW-0132">Cell division</keyword>
<keyword evidence="1" id="KW-1133">Transmembrane helix</keyword>
<protein>
    <submittedName>
        <fullName evidence="2">Cell division protein FtsQ</fullName>
    </submittedName>
</protein>
<evidence type="ECO:0000256" key="1">
    <source>
        <dbReference type="SAM" id="Phobius"/>
    </source>
</evidence>
<dbReference type="EMBL" id="CP060634">
    <property type="protein sequence ID" value="QNM05580.1"/>
    <property type="molecule type" value="Genomic_DNA"/>
</dbReference>
<keyword evidence="3" id="KW-1185">Reference proteome</keyword>
<reference evidence="2 3" key="1">
    <citation type="submission" date="2020-08" db="EMBL/GenBank/DDBJ databases">
        <authorList>
            <person name="Liu C."/>
            <person name="Sun Q."/>
        </authorList>
    </citation>
    <scope>NUCLEOTIDE SEQUENCE [LARGE SCALE GENOMIC DNA]</scope>
    <source>
        <strain evidence="2 3">NSJ-38</strain>
    </source>
</reference>
<dbReference type="Proteomes" id="UP000515823">
    <property type="component" value="Chromosome"/>
</dbReference>
<sequence length="253" mass="28892">MRKENESGKRPAKKRRNRRRTLIVLGTAAALVLGVILFAWTTRITEVTVTGSSRYTDEELISMIFTEDKDWNTIYAVYQDKFREHKDIPFIEKYHVSVTGLHSAKITVYEKSLAGCIEYMGTYMYFDKDGIIVESSGERTPSVPLVTGLRFESIVMYEKLTVEDEGIFGEILNLSQLLERYEIQVDKLSFDNAGNVDIYVGGIRVVLGSNQYMAEKISEFHDMYPQISSLSGILYLNEYAPDALNPSYPFIQN</sequence>
<name>A0A7G9G448_9FIRM</name>
<dbReference type="KEGG" id="qdo:H9Q78_14320"/>
<dbReference type="GO" id="GO:0051301">
    <property type="term" value="P:cell division"/>
    <property type="evidence" value="ECO:0007669"/>
    <property type="project" value="UniProtKB-KW"/>
</dbReference>